<dbReference type="GO" id="GO:0005737">
    <property type="term" value="C:cytoplasm"/>
    <property type="evidence" value="ECO:0007669"/>
    <property type="project" value="UniProtKB-SubCell"/>
</dbReference>
<evidence type="ECO:0000313" key="7">
    <source>
        <dbReference type="EMBL" id="SFN44874.1"/>
    </source>
</evidence>
<reference evidence="8" key="1">
    <citation type="submission" date="2016-10" db="EMBL/GenBank/DDBJ databases">
        <authorList>
            <person name="Varghese N."/>
            <person name="Submissions S."/>
        </authorList>
    </citation>
    <scope>NUCLEOTIDE SEQUENCE [LARGE SCALE GENOMIC DNA]</scope>
    <source>
        <strain evidence="8">XJ109</strain>
    </source>
</reference>
<protein>
    <recommendedName>
        <fullName evidence="5">Flavin-dependent monooxygenase</fullName>
    </recommendedName>
    <alternativeName>
        <fullName evidence="5">TetX monooxygenase</fullName>
        <shortName evidence="5">TetX</shortName>
        <ecNumber evidence="5">1.14.13.-</ecNumber>
    </alternativeName>
</protein>
<dbReference type="InterPro" id="IPR002938">
    <property type="entry name" value="FAD-bd"/>
</dbReference>
<feature type="domain" description="FAD-binding" evidence="6">
    <location>
        <begin position="301"/>
        <end position="335"/>
    </location>
</feature>
<keyword evidence="8" id="KW-1185">Reference proteome</keyword>
<dbReference type="OrthoDB" id="9782160at2"/>
<comment type="domain">
    <text evidence="5">Consists of an N-terminal FAD-binding domain with a Rossman fold and a C-terminal substrate-binding domain.</text>
</comment>
<sequence>MKIIENKQIAIVGGGPGGLTLARLLQLKGVNVKLYERDLNKNSRVIGSPLDMHEESGLAAIRAANLLEAFKKNYRPGADRMVIANEHAEIVYSDHDSKPEEDFGNEHFRPEIDRQALRNLFLDVLQTETVVWDSHFISMEKQNDGWLLKFKNGTTAYADLVIAADGVNSKIRPYLTDIKAFYSGITMLEGNVKGAKDNAPIIAKLLNGGKIMAFGNEKNLLLGQKENEEIGFYASFKTDENWASNSGLNFKDNIEILNWFKTKYPEWNSIWYELFENTTAPFIPRPIYCMPTDQTWKTISNLTLLGDAAHAMPPFAGEGANMAMLDALELSENLCSDKYVTLYEAISTYEINMRHRTAVIAQESLQNGELMHAVDALQNMIKMFTIDFKQD</sequence>
<dbReference type="RefSeq" id="WP_092908952.1">
    <property type="nucleotide sequence ID" value="NZ_FOUZ01000012.1"/>
</dbReference>
<accession>A0A1I4Z3M0</accession>
<evidence type="ECO:0000256" key="4">
    <source>
        <dbReference type="ARBA" id="ARBA00023033"/>
    </source>
</evidence>
<feature type="binding site" evidence="5">
    <location>
        <position position="114"/>
    </location>
    <ligand>
        <name>FAD</name>
        <dbReference type="ChEBI" id="CHEBI:57692"/>
    </ligand>
</feature>
<evidence type="ECO:0000256" key="5">
    <source>
        <dbReference type="HAMAP-Rule" id="MF_00845"/>
    </source>
</evidence>
<comment type="cofactor">
    <cofactor evidence="5">
        <name>FAD</name>
        <dbReference type="ChEBI" id="CHEBI:57692"/>
    </cofactor>
</comment>
<keyword evidence="1 5" id="KW-0285">Flavoprotein</keyword>
<feature type="domain" description="FAD-binding" evidence="6">
    <location>
        <begin position="8"/>
        <end position="175"/>
    </location>
</feature>
<proteinExistence type="inferred from homology"/>
<name>A0A1I4Z3M0_9FLAO</name>
<comment type="catalytic activity">
    <reaction evidence="5">
        <text>a tetracycline + NADPH + O2 + H(+) = an 11a-hydroxytetracycline + NADP(+) + H2O</text>
        <dbReference type="Rhea" id="RHEA:61444"/>
        <dbReference type="ChEBI" id="CHEBI:15377"/>
        <dbReference type="ChEBI" id="CHEBI:15378"/>
        <dbReference type="ChEBI" id="CHEBI:15379"/>
        <dbReference type="ChEBI" id="CHEBI:57783"/>
        <dbReference type="ChEBI" id="CHEBI:58349"/>
        <dbReference type="ChEBI" id="CHEBI:144644"/>
        <dbReference type="ChEBI" id="CHEBI:144645"/>
    </reaction>
</comment>
<feature type="binding site" evidence="5">
    <location>
        <position position="44"/>
    </location>
    <ligand>
        <name>NADPH</name>
        <dbReference type="ChEBI" id="CHEBI:57783"/>
    </ligand>
</feature>
<dbReference type="Pfam" id="PF01494">
    <property type="entry name" value="FAD_binding_3"/>
    <property type="match status" value="2"/>
</dbReference>
<keyword evidence="5" id="KW-0521">NADP</keyword>
<dbReference type="Proteomes" id="UP000199149">
    <property type="component" value="Unassembled WGS sequence"/>
</dbReference>
<dbReference type="EMBL" id="FOUZ01000012">
    <property type="protein sequence ID" value="SFN44874.1"/>
    <property type="molecule type" value="Genomic_DNA"/>
</dbReference>
<feature type="binding site" evidence="5">
    <location>
        <position position="51"/>
    </location>
    <ligand>
        <name>FAD</name>
        <dbReference type="ChEBI" id="CHEBI:57692"/>
    </ligand>
</feature>
<dbReference type="InterPro" id="IPR043683">
    <property type="entry name" value="TetX_monooxygenase"/>
</dbReference>
<evidence type="ECO:0000256" key="1">
    <source>
        <dbReference type="ARBA" id="ARBA00022630"/>
    </source>
</evidence>
<keyword evidence="5" id="KW-0547">Nucleotide-binding</keyword>
<dbReference type="STRING" id="684065.SAMN05421738_11297"/>
<dbReference type="PRINTS" id="PR00420">
    <property type="entry name" value="RNGMNOXGNASE"/>
</dbReference>
<evidence type="ECO:0000256" key="3">
    <source>
        <dbReference type="ARBA" id="ARBA00023002"/>
    </source>
</evidence>
<evidence type="ECO:0000256" key="2">
    <source>
        <dbReference type="ARBA" id="ARBA00022827"/>
    </source>
</evidence>
<feature type="binding site" evidence="5">
    <location>
        <position position="307"/>
    </location>
    <ligand>
        <name>FAD</name>
        <dbReference type="ChEBI" id="CHEBI:57692"/>
    </ligand>
</feature>
<dbReference type="AlphaFoldDB" id="A0A1I4Z3M0"/>
<dbReference type="HAMAP" id="MF_00845">
    <property type="entry name" value="TetX_monooxygenase"/>
    <property type="match status" value="1"/>
</dbReference>
<evidence type="ECO:0000259" key="6">
    <source>
        <dbReference type="Pfam" id="PF01494"/>
    </source>
</evidence>
<keyword evidence="2 5" id="KW-0274">FAD</keyword>
<keyword evidence="5" id="KW-0963">Cytoplasm</keyword>
<keyword evidence="3 5" id="KW-0560">Oxidoreductase</keyword>
<dbReference type="PANTHER" id="PTHR46972:SF1">
    <property type="entry name" value="FAD DEPENDENT OXIDOREDUCTASE DOMAIN-CONTAINING PROTEIN"/>
    <property type="match status" value="1"/>
</dbReference>
<comment type="subcellular location">
    <subcellularLocation>
        <location evidence="5">Cytoplasm</location>
    </subcellularLocation>
</comment>
<dbReference type="InterPro" id="IPR036188">
    <property type="entry name" value="FAD/NAD-bd_sf"/>
</dbReference>
<keyword evidence="4 5" id="KW-0503">Monooxygenase</keyword>
<dbReference type="EC" id="1.14.13.-" evidence="5"/>
<gene>
    <name evidence="7" type="ORF">SAMN05421738_11297</name>
</gene>
<dbReference type="GO" id="GO:0004497">
    <property type="term" value="F:monooxygenase activity"/>
    <property type="evidence" value="ECO:0007669"/>
    <property type="project" value="UniProtKB-UniRule"/>
</dbReference>
<dbReference type="Gene3D" id="3.50.50.60">
    <property type="entry name" value="FAD/NAD(P)-binding domain"/>
    <property type="match status" value="1"/>
</dbReference>
<dbReference type="GO" id="GO:0046677">
    <property type="term" value="P:response to antibiotic"/>
    <property type="evidence" value="ECO:0007669"/>
    <property type="project" value="InterPro"/>
</dbReference>
<dbReference type="SUPFAM" id="SSF51905">
    <property type="entry name" value="FAD/NAD(P)-binding domain"/>
    <property type="match status" value="1"/>
</dbReference>
<dbReference type="PANTHER" id="PTHR46972">
    <property type="entry name" value="MONOOXYGENASE ASQM-RELATED"/>
    <property type="match status" value="1"/>
</dbReference>
<comment type="subunit">
    <text evidence="5">Monomer.</text>
</comment>
<comment type="similarity">
    <text evidence="5">Belongs to the aromatic-ring hydroxylase family. TetX subfamily.</text>
</comment>
<dbReference type="GO" id="GO:0071949">
    <property type="term" value="F:FAD binding"/>
    <property type="evidence" value="ECO:0007669"/>
    <property type="project" value="InterPro"/>
</dbReference>
<organism evidence="7 8">
    <name type="scientific">Algoriella xinjiangensis</name>
    <dbReference type="NCBI Taxonomy" id="684065"/>
    <lineage>
        <taxon>Bacteria</taxon>
        <taxon>Pseudomonadati</taxon>
        <taxon>Bacteroidota</taxon>
        <taxon>Flavobacteriia</taxon>
        <taxon>Flavobacteriales</taxon>
        <taxon>Weeksellaceae</taxon>
        <taxon>Algoriella</taxon>
    </lineage>
</organism>
<comment type="function">
    <text evidence="5">An FAD-requiring monooxygenase active on some tetracycline antibiotic derivatives, which leads to their inactivation. Hydroxylates carbon 11a of tetracycline and some analogs.</text>
</comment>
<evidence type="ECO:0000313" key="8">
    <source>
        <dbReference type="Proteomes" id="UP000199149"/>
    </source>
</evidence>